<organism evidence="1 2">
    <name type="scientific">Methylobacterium persicinum</name>
    <dbReference type="NCBI Taxonomy" id="374426"/>
    <lineage>
        <taxon>Bacteria</taxon>
        <taxon>Pseudomonadati</taxon>
        <taxon>Pseudomonadota</taxon>
        <taxon>Alphaproteobacteria</taxon>
        <taxon>Hyphomicrobiales</taxon>
        <taxon>Methylobacteriaceae</taxon>
        <taxon>Methylobacterium</taxon>
    </lineage>
</organism>
<gene>
    <name evidence="1" type="ORF">QO016_000287</name>
</gene>
<keyword evidence="2" id="KW-1185">Reference proteome</keyword>
<reference evidence="1 2" key="1">
    <citation type="submission" date="2023-07" db="EMBL/GenBank/DDBJ databases">
        <title>Genomic Encyclopedia of Type Strains, Phase IV (KMG-IV): sequencing the most valuable type-strain genomes for metagenomic binning, comparative biology and taxonomic classification.</title>
        <authorList>
            <person name="Goeker M."/>
        </authorList>
    </citation>
    <scope>NUCLEOTIDE SEQUENCE [LARGE SCALE GENOMIC DNA]</scope>
    <source>
        <strain evidence="1 2">DSM 19562</strain>
    </source>
</reference>
<dbReference type="RefSeq" id="WP_238247582.1">
    <property type="nucleotide sequence ID" value="NZ_BPQX01000011.1"/>
</dbReference>
<evidence type="ECO:0000313" key="2">
    <source>
        <dbReference type="Proteomes" id="UP001236369"/>
    </source>
</evidence>
<name>A0ABU0HER6_9HYPH</name>
<accession>A0ABU0HER6</accession>
<comment type="caution">
    <text evidence="1">The sequence shown here is derived from an EMBL/GenBank/DDBJ whole genome shotgun (WGS) entry which is preliminary data.</text>
</comment>
<sequence>MNVVAENHADSLGCFRDRSRDGLVAAVIGDVLRDNIDTEGNAMPERLLALLDRLDGAQPDSAAS</sequence>
<evidence type="ECO:0008006" key="3">
    <source>
        <dbReference type="Google" id="ProtNLM"/>
    </source>
</evidence>
<dbReference type="EMBL" id="JAUSVV010000001">
    <property type="protein sequence ID" value="MDQ0440810.1"/>
    <property type="molecule type" value="Genomic_DNA"/>
</dbReference>
<dbReference type="Proteomes" id="UP001236369">
    <property type="component" value="Unassembled WGS sequence"/>
</dbReference>
<proteinExistence type="predicted"/>
<protein>
    <recommendedName>
        <fullName evidence="3">Anti-sigma factor NepR domain-containing protein</fullName>
    </recommendedName>
</protein>
<evidence type="ECO:0000313" key="1">
    <source>
        <dbReference type="EMBL" id="MDQ0440810.1"/>
    </source>
</evidence>